<feature type="region of interest" description="Disordered" evidence="1">
    <location>
        <begin position="37"/>
        <end position="79"/>
    </location>
</feature>
<accession>A0AAF3EL40</accession>
<name>A0AAF3EL40_9BILA</name>
<proteinExistence type="predicted"/>
<sequence>MLTYLWLLIFSIVLISAIESNDLLSISSITPSSRIERGAVVKSRKVTTRRKDDDRRKTTEKRAQTTTTTRAPNTDEERK</sequence>
<keyword evidence="3" id="KW-1185">Reference proteome</keyword>
<evidence type="ECO:0000256" key="1">
    <source>
        <dbReference type="SAM" id="MobiDB-lite"/>
    </source>
</evidence>
<reference evidence="4" key="1">
    <citation type="submission" date="2024-02" db="UniProtKB">
        <authorList>
            <consortium name="WormBaseParasite"/>
        </authorList>
    </citation>
    <scope>IDENTIFICATION</scope>
</reference>
<feature type="compositionally biased region" description="Basic and acidic residues" evidence="1">
    <location>
        <begin position="49"/>
        <end position="63"/>
    </location>
</feature>
<feature type="signal peptide" evidence="2">
    <location>
        <begin position="1"/>
        <end position="17"/>
    </location>
</feature>
<evidence type="ECO:0000256" key="2">
    <source>
        <dbReference type="SAM" id="SignalP"/>
    </source>
</evidence>
<dbReference type="WBParaSite" id="MBELARI_LOCUS14484">
    <property type="protein sequence ID" value="MBELARI_LOCUS14484"/>
    <property type="gene ID" value="MBELARI_LOCUS14484"/>
</dbReference>
<evidence type="ECO:0000313" key="3">
    <source>
        <dbReference type="Proteomes" id="UP000887575"/>
    </source>
</evidence>
<keyword evidence="2" id="KW-0732">Signal</keyword>
<evidence type="ECO:0000313" key="4">
    <source>
        <dbReference type="WBParaSite" id="MBELARI_LOCUS14484"/>
    </source>
</evidence>
<dbReference type="AlphaFoldDB" id="A0AAF3EL40"/>
<organism evidence="3 4">
    <name type="scientific">Mesorhabditis belari</name>
    <dbReference type="NCBI Taxonomy" id="2138241"/>
    <lineage>
        <taxon>Eukaryota</taxon>
        <taxon>Metazoa</taxon>
        <taxon>Ecdysozoa</taxon>
        <taxon>Nematoda</taxon>
        <taxon>Chromadorea</taxon>
        <taxon>Rhabditida</taxon>
        <taxon>Rhabditina</taxon>
        <taxon>Rhabditomorpha</taxon>
        <taxon>Rhabditoidea</taxon>
        <taxon>Rhabditidae</taxon>
        <taxon>Mesorhabditinae</taxon>
        <taxon>Mesorhabditis</taxon>
    </lineage>
</organism>
<feature type="chain" id="PRO_5042171390" evidence="2">
    <location>
        <begin position="18"/>
        <end position="79"/>
    </location>
</feature>
<dbReference type="Proteomes" id="UP000887575">
    <property type="component" value="Unassembled WGS sequence"/>
</dbReference>
<protein>
    <submittedName>
        <fullName evidence="4">Uncharacterized protein</fullName>
    </submittedName>
</protein>